<evidence type="ECO:0000256" key="2">
    <source>
        <dbReference type="ARBA" id="ARBA00004370"/>
    </source>
</evidence>
<keyword evidence="15" id="KW-1185">Reference proteome</keyword>
<dbReference type="SMART" id="SM00304">
    <property type="entry name" value="HAMP"/>
    <property type="match status" value="1"/>
</dbReference>
<dbReference type="AlphaFoldDB" id="A0A0D8ZVH6"/>
<dbReference type="SUPFAM" id="SSF55874">
    <property type="entry name" value="ATPase domain of HSP90 chaperone/DNA topoisomerase II/histidine kinase"/>
    <property type="match status" value="1"/>
</dbReference>
<dbReference type="Gene3D" id="6.10.340.10">
    <property type="match status" value="1"/>
</dbReference>
<dbReference type="PANTHER" id="PTHR45436:SF5">
    <property type="entry name" value="SENSOR HISTIDINE KINASE TRCS"/>
    <property type="match status" value="1"/>
</dbReference>
<feature type="domain" description="Histidine kinase" evidence="12">
    <location>
        <begin position="296"/>
        <end position="504"/>
    </location>
</feature>
<evidence type="ECO:0000256" key="7">
    <source>
        <dbReference type="ARBA" id="ARBA00022777"/>
    </source>
</evidence>
<evidence type="ECO:0000313" key="15">
    <source>
        <dbReference type="Proteomes" id="UP000032452"/>
    </source>
</evidence>
<evidence type="ECO:0000256" key="11">
    <source>
        <dbReference type="SAM" id="Phobius"/>
    </source>
</evidence>
<dbReference type="GO" id="GO:0000155">
    <property type="term" value="F:phosphorelay sensor kinase activity"/>
    <property type="evidence" value="ECO:0007669"/>
    <property type="project" value="InterPro"/>
</dbReference>
<dbReference type="Gene3D" id="1.10.287.130">
    <property type="match status" value="1"/>
</dbReference>
<evidence type="ECO:0000256" key="3">
    <source>
        <dbReference type="ARBA" id="ARBA00012438"/>
    </source>
</evidence>
<dbReference type="SMART" id="SM00387">
    <property type="entry name" value="HATPase_c"/>
    <property type="match status" value="1"/>
</dbReference>
<dbReference type="PRINTS" id="PR00344">
    <property type="entry name" value="BCTRLSENSOR"/>
</dbReference>
<dbReference type="EC" id="2.7.13.3" evidence="3"/>
<gene>
    <name evidence="14" type="ORF">UH38_06845</name>
</gene>
<dbReference type="PROSITE" id="PS50885">
    <property type="entry name" value="HAMP"/>
    <property type="match status" value="1"/>
</dbReference>
<evidence type="ECO:0000256" key="9">
    <source>
        <dbReference type="ARBA" id="ARBA00023012"/>
    </source>
</evidence>
<dbReference type="GO" id="GO:0005886">
    <property type="term" value="C:plasma membrane"/>
    <property type="evidence" value="ECO:0007669"/>
    <property type="project" value="TreeGrafter"/>
</dbReference>
<comment type="caution">
    <text evidence="14">The sequence shown here is derived from an EMBL/GenBank/DDBJ whole genome shotgun (WGS) entry which is preliminary data.</text>
</comment>
<evidence type="ECO:0000313" key="14">
    <source>
        <dbReference type="EMBL" id="KJH72474.1"/>
    </source>
</evidence>
<keyword evidence="4" id="KW-0597">Phosphoprotein</keyword>
<dbReference type="CDD" id="cd00075">
    <property type="entry name" value="HATPase"/>
    <property type="match status" value="1"/>
</dbReference>
<dbReference type="FunFam" id="1.10.287.130:FF:000001">
    <property type="entry name" value="Two-component sensor histidine kinase"/>
    <property type="match status" value="1"/>
</dbReference>
<dbReference type="Pfam" id="PF00512">
    <property type="entry name" value="HisKA"/>
    <property type="match status" value="1"/>
</dbReference>
<dbReference type="InterPro" id="IPR005467">
    <property type="entry name" value="His_kinase_dom"/>
</dbReference>
<dbReference type="PANTHER" id="PTHR45436">
    <property type="entry name" value="SENSOR HISTIDINE KINASE YKOH"/>
    <property type="match status" value="1"/>
</dbReference>
<feature type="domain" description="HAMP" evidence="13">
    <location>
        <begin position="236"/>
        <end position="288"/>
    </location>
</feature>
<dbReference type="InterPro" id="IPR036097">
    <property type="entry name" value="HisK_dim/P_sf"/>
</dbReference>
<dbReference type="Proteomes" id="UP000032452">
    <property type="component" value="Unassembled WGS sequence"/>
</dbReference>
<dbReference type="PROSITE" id="PS50109">
    <property type="entry name" value="HIS_KIN"/>
    <property type="match status" value="1"/>
</dbReference>
<evidence type="ECO:0000259" key="13">
    <source>
        <dbReference type="PROSITE" id="PS50885"/>
    </source>
</evidence>
<organism evidence="14 15">
    <name type="scientific">Aliterella atlantica CENA595</name>
    <dbReference type="NCBI Taxonomy" id="1618023"/>
    <lineage>
        <taxon>Bacteria</taxon>
        <taxon>Bacillati</taxon>
        <taxon>Cyanobacteriota</taxon>
        <taxon>Cyanophyceae</taxon>
        <taxon>Chroococcidiopsidales</taxon>
        <taxon>Aliterellaceae</taxon>
        <taxon>Aliterella</taxon>
    </lineage>
</organism>
<protein>
    <recommendedName>
        <fullName evidence="3">histidine kinase</fullName>
        <ecNumber evidence="3">2.7.13.3</ecNumber>
    </recommendedName>
</protein>
<name>A0A0D8ZVH6_9CYAN</name>
<keyword evidence="6 11" id="KW-0812">Transmembrane</keyword>
<dbReference type="EMBL" id="JYON01000005">
    <property type="protein sequence ID" value="KJH72474.1"/>
    <property type="molecule type" value="Genomic_DNA"/>
</dbReference>
<feature type="transmembrane region" description="Helical" evidence="11">
    <location>
        <begin position="25"/>
        <end position="47"/>
    </location>
</feature>
<keyword evidence="8 11" id="KW-1133">Transmembrane helix</keyword>
<proteinExistence type="predicted"/>
<dbReference type="CDD" id="cd06225">
    <property type="entry name" value="HAMP"/>
    <property type="match status" value="1"/>
</dbReference>
<dbReference type="Gene3D" id="3.30.565.10">
    <property type="entry name" value="Histidine kinase-like ATPase, C-terminal domain"/>
    <property type="match status" value="1"/>
</dbReference>
<sequence length="515" mass="57541">MAFSQQLKQIFGAKGFFWAARTRILLWYLLTIGSIFAVFIPAFRHVLHERVNDRVHRELTEKMDIFTRLIGEDSEDGDREDKQIIDAVNLLKQADKDLARLPRTKQDLEKFFDAYLGHQLPEDDTFLIAIVDGEFYKSSPRAIPNVLAADSQSIQYWANLTRSEQGQKEFPQHPNIGSVLYTAKPVAIDGKISGILVLAHTTAGERGEVLEAVLALFQVGASVMLLALLLAWIASRQVLAPLHSLTQTTRKIGEFELDRRISVSGKGEIAELATTFNEMMDRLQSAFTSQQEFINDAGHELRTPIAIVRGHLELMGDNPEEVRETLALVMDELDRMSRFVNDMILLAKAERPDFLQLETVELSSFTEELFAKAQALAQRNWQLDSVAKGQLVGDRQRMTQAVMNLVQNATQHTTETDTIALGSAVGKSKISFWVRDTGEGIAPADRERIFERFARAANSRRRSEGAGLGLSIVQAIVEAHGGQVLLQSQLGNGSTFTITLPIEIPKSTKRLMQKS</sequence>
<dbReference type="SUPFAM" id="SSF158472">
    <property type="entry name" value="HAMP domain-like"/>
    <property type="match status" value="1"/>
</dbReference>
<accession>A0A0D8ZVH6</accession>
<dbReference type="RefSeq" id="WP_045053896.1">
    <property type="nucleotide sequence ID" value="NZ_CAWMDP010000032.1"/>
</dbReference>
<comment type="subcellular location">
    <subcellularLocation>
        <location evidence="2">Membrane</location>
    </subcellularLocation>
</comment>
<evidence type="ECO:0000256" key="10">
    <source>
        <dbReference type="ARBA" id="ARBA00023136"/>
    </source>
</evidence>
<dbReference type="InterPro" id="IPR004358">
    <property type="entry name" value="Sig_transdc_His_kin-like_C"/>
</dbReference>
<evidence type="ECO:0000259" key="12">
    <source>
        <dbReference type="PROSITE" id="PS50109"/>
    </source>
</evidence>
<evidence type="ECO:0000256" key="5">
    <source>
        <dbReference type="ARBA" id="ARBA00022679"/>
    </source>
</evidence>
<evidence type="ECO:0000256" key="1">
    <source>
        <dbReference type="ARBA" id="ARBA00000085"/>
    </source>
</evidence>
<dbReference type="STRING" id="1618023.UH38_06845"/>
<dbReference type="InterPro" id="IPR036890">
    <property type="entry name" value="HATPase_C_sf"/>
</dbReference>
<evidence type="ECO:0000256" key="4">
    <source>
        <dbReference type="ARBA" id="ARBA00022553"/>
    </source>
</evidence>
<dbReference type="InterPro" id="IPR003660">
    <property type="entry name" value="HAMP_dom"/>
</dbReference>
<dbReference type="Pfam" id="PF00672">
    <property type="entry name" value="HAMP"/>
    <property type="match status" value="1"/>
</dbReference>
<evidence type="ECO:0000256" key="8">
    <source>
        <dbReference type="ARBA" id="ARBA00022989"/>
    </source>
</evidence>
<keyword evidence="5" id="KW-0808">Transferase</keyword>
<dbReference type="CDD" id="cd00082">
    <property type="entry name" value="HisKA"/>
    <property type="match status" value="1"/>
</dbReference>
<keyword evidence="7" id="KW-0418">Kinase</keyword>
<evidence type="ECO:0000256" key="6">
    <source>
        <dbReference type="ARBA" id="ARBA00022692"/>
    </source>
</evidence>
<dbReference type="OrthoDB" id="9763461at2"/>
<dbReference type="FunFam" id="3.30.565.10:FF:000006">
    <property type="entry name" value="Sensor histidine kinase WalK"/>
    <property type="match status" value="1"/>
</dbReference>
<dbReference type="PATRIC" id="fig|1618023.3.peg.2856"/>
<dbReference type="Pfam" id="PF02518">
    <property type="entry name" value="HATPase_c"/>
    <property type="match status" value="1"/>
</dbReference>
<dbReference type="SUPFAM" id="SSF47384">
    <property type="entry name" value="Homodimeric domain of signal transducing histidine kinase"/>
    <property type="match status" value="1"/>
</dbReference>
<dbReference type="InterPro" id="IPR003661">
    <property type="entry name" value="HisK_dim/P_dom"/>
</dbReference>
<feature type="transmembrane region" description="Helical" evidence="11">
    <location>
        <begin position="212"/>
        <end position="234"/>
    </location>
</feature>
<reference evidence="14 15" key="1">
    <citation type="submission" date="2015-02" db="EMBL/GenBank/DDBJ databases">
        <title>Draft genome of a novel marine cyanobacterium (Chroococcales) isolated from South Atlantic Ocean.</title>
        <authorList>
            <person name="Rigonato J."/>
            <person name="Alvarenga D.O."/>
            <person name="Branco L.H."/>
            <person name="Varani A.M."/>
            <person name="Brandini F.P."/>
            <person name="Fiore M.F."/>
        </authorList>
    </citation>
    <scope>NUCLEOTIDE SEQUENCE [LARGE SCALE GENOMIC DNA]</scope>
    <source>
        <strain evidence="14 15">CENA595</strain>
    </source>
</reference>
<dbReference type="InterPro" id="IPR050428">
    <property type="entry name" value="TCS_sensor_his_kinase"/>
</dbReference>
<keyword evidence="10 11" id="KW-0472">Membrane</keyword>
<keyword evidence="9" id="KW-0902">Two-component regulatory system</keyword>
<dbReference type="InterPro" id="IPR003594">
    <property type="entry name" value="HATPase_dom"/>
</dbReference>
<dbReference type="SMART" id="SM00388">
    <property type="entry name" value="HisKA"/>
    <property type="match status" value="1"/>
</dbReference>
<comment type="catalytic activity">
    <reaction evidence="1">
        <text>ATP + protein L-histidine = ADP + protein N-phospho-L-histidine.</text>
        <dbReference type="EC" id="2.7.13.3"/>
    </reaction>
</comment>